<dbReference type="AlphaFoldDB" id="A0A9P8QBS7"/>
<organism evidence="2 3">
    <name type="scientific">Wickerhamomyces pijperi</name>
    <name type="common">Yeast</name>
    <name type="synonym">Pichia pijperi</name>
    <dbReference type="NCBI Taxonomy" id="599730"/>
    <lineage>
        <taxon>Eukaryota</taxon>
        <taxon>Fungi</taxon>
        <taxon>Dikarya</taxon>
        <taxon>Ascomycota</taxon>
        <taxon>Saccharomycotina</taxon>
        <taxon>Saccharomycetes</taxon>
        <taxon>Phaffomycetales</taxon>
        <taxon>Wickerhamomycetaceae</taxon>
        <taxon>Wickerhamomyces</taxon>
    </lineage>
</organism>
<reference evidence="2" key="2">
    <citation type="submission" date="2021-01" db="EMBL/GenBank/DDBJ databases">
        <authorList>
            <person name="Schikora-Tamarit M.A."/>
        </authorList>
    </citation>
    <scope>NUCLEOTIDE SEQUENCE</scope>
    <source>
        <strain evidence="2">CBS2887</strain>
    </source>
</reference>
<keyword evidence="3" id="KW-1185">Reference proteome</keyword>
<sequence>MSSSSQLPGSYSPLQNEPDSMNSAEDSTNVKTPLNPSDLTDFTKIKSKGGIALGSDHEHNASDFEMDMDIEPPKKTFKDWFTKP</sequence>
<dbReference type="Proteomes" id="UP000774326">
    <property type="component" value="Unassembled WGS sequence"/>
</dbReference>
<comment type="caution">
    <text evidence="2">The sequence shown here is derived from an EMBL/GenBank/DDBJ whole genome shotgun (WGS) entry which is preliminary data.</text>
</comment>
<evidence type="ECO:0000313" key="2">
    <source>
        <dbReference type="EMBL" id="KAH3687658.1"/>
    </source>
</evidence>
<feature type="compositionally biased region" description="Polar residues" evidence="1">
    <location>
        <begin position="17"/>
        <end position="40"/>
    </location>
</feature>
<dbReference type="EMBL" id="JAEUBG010000686">
    <property type="protein sequence ID" value="KAH3687658.1"/>
    <property type="molecule type" value="Genomic_DNA"/>
</dbReference>
<protein>
    <submittedName>
        <fullName evidence="2">Uncharacterized protein</fullName>
    </submittedName>
</protein>
<feature type="region of interest" description="Disordered" evidence="1">
    <location>
        <begin position="1"/>
        <end position="84"/>
    </location>
</feature>
<evidence type="ECO:0000313" key="3">
    <source>
        <dbReference type="Proteomes" id="UP000774326"/>
    </source>
</evidence>
<reference evidence="2" key="1">
    <citation type="journal article" date="2021" name="Open Biol.">
        <title>Shared evolutionary footprints suggest mitochondrial oxidative damage underlies multiple complex I losses in fungi.</title>
        <authorList>
            <person name="Schikora-Tamarit M.A."/>
            <person name="Marcet-Houben M."/>
            <person name="Nosek J."/>
            <person name="Gabaldon T."/>
        </authorList>
    </citation>
    <scope>NUCLEOTIDE SEQUENCE</scope>
    <source>
        <strain evidence="2">CBS2887</strain>
    </source>
</reference>
<feature type="compositionally biased region" description="Basic and acidic residues" evidence="1">
    <location>
        <begin position="71"/>
        <end position="84"/>
    </location>
</feature>
<feature type="compositionally biased region" description="Low complexity" evidence="1">
    <location>
        <begin position="1"/>
        <end position="15"/>
    </location>
</feature>
<accession>A0A9P8QBS7</accession>
<gene>
    <name evidence="2" type="ORF">WICPIJ_001355</name>
</gene>
<proteinExistence type="predicted"/>
<name>A0A9P8QBS7_WICPI</name>
<evidence type="ECO:0000256" key="1">
    <source>
        <dbReference type="SAM" id="MobiDB-lite"/>
    </source>
</evidence>
<feature type="non-terminal residue" evidence="2">
    <location>
        <position position="84"/>
    </location>
</feature>